<feature type="transmembrane region" description="Helical" evidence="6">
    <location>
        <begin position="330"/>
        <end position="351"/>
    </location>
</feature>
<gene>
    <name evidence="8" type="ORF">AKG39_03135</name>
</gene>
<dbReference type="InterPro" id="IPR050382">
    <property type="entry name" value="MFS_Na/Anion_cotransporter"/>
</dbReference>
<evidence type="ECO:0000256" key="3">
    <source>
        <dbReference type="ARBA" id="ARBA00022692"/>
    </source>
</evidence>
<comment type="subcellular location">
    <subcellularLocation>
        <location evidence="1">Cell membrane</location>
        <topology evidence="1">Multi-pass membrane protein</topology>
    </subcellularLocation>
</comment>
<protein>
    <submittedName>
        <fullName evidence="8">MFS transporter</fullName>
    </submittedName>
</protein>
<accession>A0A0L6U3Q3</accession>
<dbReference type="EMBL" id="LGYO01000007">
    <property type="protein sequence ID" value="KNZ43154.1"/>
    <property type="molecule type" value="Genomic_DNA"/>
</dbReference>
<keyword evidence="3 6" id="KW-0812">Transmembrane</keyword>
<dbReference type="GO" id="GO:0005886">
    <property type="term" value="C:plasma membrane"/>
    <property type="evidence" value="ECO:0007669"/>
    <property type="project" value="UniProtKB-SubCell"/>
</dbReference>
<feature type="transmembrane region" description="Helical" evidence="6">
    <location>
        <begin position="391"/>
        <end position="410"/>
    </location>
</feature>
<evidence type="ECO:0000256" key="6">
    <source>
        <dbReference type="SAM" id="Phobius"/>
    </source>
</evidence>
<name>A0A0L6U3Q3_9FIRM</name>
<organism evidence="8 9">
    <name type="scientific">Acetobacterium bakii</name>
    <dbReference type="NCBI Taxonomy" id="52689"/>
    <lineage>
        <taxon>Bacteria</taxon>
        <taxon>Bacillati</taxon>
        <taxon>Bacillota</taxon>
        <taxon>Clostridia</taxon>
        <taxon>Eubacteriales</taxon>
        <taxon>Eubacteriaceae</taxon>
        <taxon>Acetobacterium</taxon>
    </lineage>
</organism>
<dbReference type="Pfam" id="PF07690">
    <property type="entry name" value="MFS_1"/>
    <property type="match status" value="2"/>
</dbReference>
<dbReference type="SUPFAM" id="SSF103473">
    <property type="entry name" value="MFS general substrate transporter"/>
    <property type="match status" value="1"/>
</dbReference>
<keyword evidence="4 6" id="KW-1133">Transmembrane helix</keyword>
<dbReference type="PANTHER" id="PTHR11662:SF399">
    <property type="entry name" value="FI19708P1-RELATED"/>
    <property type="match status" value="1"/>
</dbReference>
<evidence type="ECO:0000313" key="9">
    <source>
        <dbReference type="Proteomes" id="UP000036873"/>
    </source>
</evidence>
<dbReference type="PANTHER" id="PTHR11662">
    <property type="entry name" value="SOLUTE CARRIER FAMILY 17"/>
    <property type="match status" value="1"/>
</dbReference>
<evidence type="ECO:0000259" key="7">
    <source>
        <dbReference type="PROSITE" id="PS50850"/>
    </source>
</evidence>
<evidence type="ECO:0000256" key="5">
    <source>
        <dbReference type="ARBA" id="ARBA00023136"/>
    </source>
</evidence>
<reference evidence="9" key="1">
    <citation type="submission" date="2015-07" db="EMBL/GenBank/DDBJ databases">
        <title>Draft genome sequence of Acetobacterium bakii DSM 8293, a potential psychrophilic chemical producer through syngas fermentation.</title>
        <authorList>
            <person name="Song Y."/>
            <person name="Hwang S."/>
            <person name="Cho B.-K."/>
        </authorList>
    </citation>
    <scope>NUCLEOTIDE SEQUENCE [LARGE SCALE GENOMIC DNA]</scope>
    <source>
        <strain evidence="9">DSM 8239</strain>
    </source>
</reference>
<keyword evidence="5 6" id="KW-0472">Membrane</keyword>
<feature type="transmembrane region" description="Helical" evidence="6">
    <location>
        <begin position="273"/>
        <end position="293"/>
    </location>
</feature>
<feature type="domain" description="Major facilitator superfamily (MFS) profile" evidence="7">
    <location>
        <begin position="12"/>
        <end position="417"/>
    </location>
</feature>
<dbReference type="PATRIC" id="fig|52689.4.peg.3555"/>
<proteinExistence type="predicted"/>
<dbReference type="InterPro" id="IPR036259">
    <property type="entry name" value="MFS_trans_sf"/>
</dbReference>
<dbReference type="RefSeq" id="WP_050738898.1">
    <property type="nucleotide sequence ID" value="NZ_RXYC01000007.1"/>
</dbReference>
<feature type="transmembrane region" description="Helical" evidence="6">
    <location>
        <begin position="83"/>
        <end position="105"/>
    </location>
</feature>
<dbReference type="PROSITE" id="PS50850">
    <property type="entry name" value="MFS"/>
    <property type="match status" value="1"/>
</dbReference>
<feature type="transmembrane region" description="Helical" evidence="6">
    <location>
        <begin position="166"/>
        <end position="185"/>
    </location>
</feature>
<dbReference type="GO" id="GO:0022857">
    <property type="term" value="F:transmembrane transporter activity"/>
    <property type="evidence" value="ECO:0007669"/>
    <property type="project" value="InterPro"/>
</dbReference>
<feature type="transmembrane region" description="Helical" evidence="6">
    <location>
        <begin position="305"/>
        <end position="324"/>
    </location>
</feature>
<evidence type="ECO:0000313" key="8">
    <source>
        <dbReference type="EMBL" id="KNZ43154.1"/>
    </source>
</evidence>
<keyword evidence="9" id="KW-1185">Reference proteome</keyword>
<evidence type="ECO:0000256" key="2">
    <source>
        <dbReference type="ARBA" id="ARBA00022448"/>
    </source>
</evidence>
<feature type="transmembrane region" description="Helical" evidence="6">
    <location>
        <begin position="41"/>
        <end position="62"/>
    </location>
</feature>
<feature type="transmembrane region" description="Helical" evidence="6">
    <location>
        <begin position="363"/>
        <end position="385"/>
    </location>
</feature>
<comment type="caution">
    <text evidence="8">The sequence shown here is derived from an EMBL/GenBank/DDBJ whole genome shotgun (WGS) entry which is preliminary data.</text>
</comment>
<sequence length="443" mass="48371">MNLKIGNKRWHTVFLLTACYIILYMDRSCMSMAGPSMIKHYGWTATQFGLVSTAFFIGYACTQIPGGWLADRFGGGKIVMFGAIWWSVFVFITPFGATLGAMLLIRILMGWGEGVSLPAMGSIIAQWMPKKESGLAWGVSIMGVSIGIALAMPLSAWIINNWGWQMVFHSFAFLAPVWVFVWWKFGKDKPEDHPKITKAEIDYIKSDQVVMVDSSGAVVNLTSKDIFSTPSVWTGAISFFCTNYLFYLFMTWLPTYFVNGRGFSMGTSAIYSMMPYIVATVTYPLGGWLADQAAKKFGHNMGRKLIPLIGMLGAGILLVLGSQATNSVSAVALISASNGVLCLTMGGYYSMPLIFSPKNAGKITGLYATCATIGGITAPLITGIIVDAYGYNYALYVGAGMSILGAIILLTSQVRPIIPIAERIWNKRVQGLEEQDCKNKNLV</sequence>
<evidence type="ECO:0000256" key="1">
    <source>
        <dbReference type="ARBA" id="ARBA00004651"/>
    </source>
</evidence>
<dbReference type="STRING" id="52689.AKG39_03135"/>
<dbReference type="InterPro" id="IPR011701">
    <property type="entry name" value="MFS"/>
</dbReference>
<dbReference type="AlphaFoldDB" id="A0A0L6U3Q3"/>
<evidence type="ECO:0000256" key="4">
    <source>
        <dbReference type="ARBA" id="ARBA00022989"/>
    </source>
</evidence>
<dbReference type="OrthoDB" id="1673995at2"/>
<keyword evidence="2" id="KW-0813">Transport</keyword>
<feature type="transmembrane region" description="Helical" evidence="6">
    <location>
        <begin position="232"/>
        <end position="253"/>
    </location>
</feature>
<dbReference type="Gene3D" id="1.20.1250.20">
    <property type="entry name" value="MFS general substrate transporter like domains"/>
    <property type="match status" value="2"/>
</dbReference>
<feature type="transmembrane region" description="Helical" evidence="6">
    <location>
        <begin position="135"/>
        <end position="160"/>
    </location>
</feature>
<dbReference type="Proteomes" id="UP000036873">
    <property type="component" value="Unassembled WGS sequence"/>
</dbReference>
<dbReference type="InterPro" id="IPR020846">
    <property type="entry name" value="MFS_dom"/>
</dbReference>